<dbReference type="InterPro" id="IPR000551">
    <property type="entry name" value="MerR-type_HTH_dom"/>
</dbReference>
<dbReference type="EMBL" id="ATMT01000060">
    <property type="protein sequence ID" value="EPY05957.1"/>
    <property type="molecule type" value="Genomic_DNA"/>
</dbReference>
<evidence type="ECO:0000313" key="4">
    <source>
        <dbReference type="EMBL" id="EPY05957.1"/>
    </source>
</evidence>
<dbReference type="Pfam" id="PF13411">
    <property type="entry name" value="MerR_1"/>
    <property type="match status" value="1"/>
</dbReference>
<dbReference type="SMART" id="SM00422">
    <property type="entry name" value="HTH_MERR"/>
    <property type="match status" value="1"/>
</dbReference>
<dbReference type="AlphaFoldDB" id="S9SJH5"/>
<evidence type="ECO:0000256" key="1">
    <source>
        <dbReference type="ARBA" id="ARBA00023125"/>
    </source>
</evidence>
<dbReference type="InterPro" id="IPR009061">
    <property type="entry name" value="DNA-bd_dom_put_sf"/>
</dbReference>
<comment type="caution">
    <text evidence="4">The sequence shown here is derived from an EMBL/GenBank/DDBJ whole genome shotgun (WGS) entry which is preliminary data.</text>
</comment>
<sequence>MSQWEGADKGMYSIGEAARITGVSAYTLRYYEQIGLLPSPQRQGGKPEGVRQYSEQDLRFIQFIYGLKQTGMKLEDIAAFTEDGCLLSGERLPHDIEDTLHKRMDMLDHHLARLSAQIDQLESVRTTAVEKRRMYAEMLQNQQESTTVQKD</sequence>
<evidence type="ECO:0000313" key="5">
    <source>
        <dbReference type="Proteomes" id="UP000015344"/>
    </source>
</evidence>
<dbReference type="PANTHER" id="PTHR30204:SF83">
    <property type="entry name" value="TRANSCRIPTIONAL REGULATOR, MERR FAMILY"/>
    <property type="match status" value="1"/>
</dbReference>
<dbReference type="SUPFAM" id="SSF46955">
    <property type="entry name" value="Putative DNA-binding domain"/>
    <property type="match status" value="1"/>
</dbReference>
<evidence type="ECO:0000256" key="2">
    <source>
        <dbReference type="SAM" id="Coils"/>
    </source>
</evidence>
<dbReference type="RefSeq" id="WP_021260868.1">
    <property type="nucleotide sequence ID" value="NZ_ATMT01000060.1"/>
</dbReference>
<dbReference type="PROSITE" id="PS00552">
    <property type="entry name" value="HTH_MERR_1"/>
    <property type="match status" value="1"/>
</dbReference>
<dbReference type="PROSITE" id="PS50937">
    <property type="entry name" value="HTH_MERR_2"/>
    <property type="match status" value="1"/>
</dbReference>
<proteinExistence type="predicted"/>
<dbReference type="Gene3D" id="1.10.1660.10">
    <property type="match status" value="1"/>
</dbReference>
<dbReference type="Proteomes" id="UP000015344">
    <property type="component" value="Unassembled WGS sequence"/>
</dbReference>
<accession>S9SJH5</accession>
<feature type="domain" description="HTH merR-type" evidence="3">
    <location>
        <begin position="11"/>
        <end position="83"/>
    </location>
</feature>
<feature type="coiled-coil region" evidence="2">
    <location>
        <begin position="104"/>
        <end position="131"/>
    </location>
</feature>
<organism evidence="4 5">
    <name type="scientific">Paenibacillus alvei TS-15</name>
    <dbReference type="NCBI Taxonomy" id="1117108"/>
    <lineage>
        <taxon>Bacteria</taxon>
        <taxon>Bacillati</taxon>
        <taxon>Bacillota</taxon>
        <taxon>Bacilli</taxon>
        <taxon>Bacillales</taxon>
        <taxon>Paenibacillaceae</taxon>
        <taxon>Paenibacillus</taxon>
    </lineage>
</organism>
<dbReference type="GO" id="GO:0003677">
    <property type="term" value="F:DNA binding"/>
    <property type="evidence" value="ECO:0007669"/>
    <property type="project" value="UniProtKB-KW"/>
</dbReference>
<gene>
    <name evidence="4" type="ORF">PAALTS15_17911</name>
</gene>
<reference evidence="4 5" key="1">
    <citation type="submission" date="2013-05" db="EMBL/GenBank/DDBJ databases">
        <authorList>
            <person name="Strain E.A."/>
            <person name="Brown E."/>
            <person name="Allard M.W."/>
            <person name="Luo Y.L."/>
        </authorList>
    </citation>
    <scope>NUCLEOTIDE SEQUENCE [LARGE SCALE GENOMIC DNA]</scope>
    <source>
        <strain evidence="4 5">TS-15</strain>
    </source>
</reference>
<dbReference type="CDD" id="cd01109">
    <property type="entry name" value="HTH_YyaN"/>
    <property type="match status" value="1"/>
</dbReference>
<evidence type="ECO:0000259" key="3">
    <source>
        <dbReference type="PROSITE" id="PS50937"/>
    </source>
</evidence>
<dbReference type="eggNOG" id="COG0789">
    <property type="taxonomic scope" value="Bacteria"/>
</dbReference>
<keyword evidence="2" id="KW-0175">Coiled coil</keyword>
<protein>
    <submittedName>
        <fullName evidence="4">Putative transcriptional regulator</fullName>
    </submittedName>
</protein>
<dbReference type="InterPro" id="IPR047057">
    <property type="entry name" value="MerR_fam"/>
</dbReference>
<name>S9SJH5_PAEAL</name>
<dbReference type="PANTHER" id="PTHR30204">
    <property type="entry name" value="REDOX-CYCLING DRUG-SENSING TRANSCRIPTIONAL ACTIVATOR SOXR"/>
    <property type="match status" value="1"/>
</dbReference>
<dbReference type="GO" id="GO:0003700">
    <property type="term" value="F:DNA-binding transcription factor activity"/>
    <property type="evidence" value="ECO:0007669"/>
    <property type="project" value="InterPro"/>
</dbReference>
<keyword evidence="1" id="KW-0238">DNA-binding</keyword>
<dbReference type="PATRIC" id="fig|1117108.3.peg.3690"/>